<feature type="region of interest" description="Disordered" evidence="1">
    <location>
        <begin position="1"/>
        <end position="24"/>
    </location>
</feature>
<dbReference type="EMBL" id="CAMAPF010000268">
    <property type="protein sequence ID" value="CAH9116213.1"/>
    <property type="molecule type" value="Genomic_DNA"/>
</dbReference>
<reference evidence="3" key="1">
    <citation type="submission" date="2022-07" db="EMBL/GenBank/DDBJ databases">
        <authorList>
            <person name="Macas J."/>
            <person name="Novak P."/>
            <person name="Neumann P."/>
        </authorList>
    </citation>
    <scope>NUCLEOTIDE SEQUENCE</scope>
</reference>
<protein>
    <submittedName>
        <fullName evidence="3">Uncharacterized protein</fullName>
    </submittedName>
</protein>
<gene>
    <name evidence="2" type="ORF">CEPIT_LOCUS21424</name>
    <name evidence="3" type="ORF">CEPIT_LOCUS39920</name>
</gene>
<dbReference type="Proteomes" id="UP001152523">
    <property type="component" value="Unassembled WGS sequence"/>
</dbReference>
<keyword evidence="4" id="KW-1185">Reference proteome</keyword>
<evidence type="ECO:0000313" key="2">
    <source>
        <dbReference type="EMBL" id="CAH9116213.1"/>
    </source>
</evidence>
<dbReference type="EMBL" id="CAMAPF010001041">
    <property type="protein sequence ID" value="CAH9142467.1"/>
    <property type="molecule type" value="Genomic_DNA"/>
</dbReference>
<proteinExistence type="predicted"/>
<name>A0AAV0G3E0_9ASTE</name>
<evidence type="ECO:0000313" key="4">
    <source>
        <dbReference type="Proteomes" id="UP001152523"/>
    </source>
</evidence>
<organism evidence="3 4">
    <name type="scientific">Cuscuta epithymum</name>
    <dbReference type="NCBI Taxonomy" id="186058"/>
    <lineage>
        <taxon>Eukaryota</taxon>
        <taxon>Viridiplantae</taxon>
        <taxon>Streptophyta</taxon>
        <taxon>Embryophyta</taxon>
        <taxon>Tracheophyta</taxon>
        <taxon>Spermatophyta</taxon>
        <taxon>Magnoliopsida</taxon>
        <taxon>eudicotyledons</taxon>
        <taxon>Gunneridae</taxon>
        <taxon>Pentapetalae</taxon>
        <taxon>asterids</taxon>
        <taxon>lamiids</taxon>
        <taxon>Solanales</taxon>
        <taxon>Convolvulaceae</taxon>
        <taxon>Cuscuteae</taxon>
        <taxon>Cuscuta</taxon>
        <taxon>Cuscuta subgen. Cuscuta</taxon>
    </lineage>
</organism>
<accession>A0AAV0G3E0</accession>
<feature type="compositionally biased region" description="Polar residues" evidence="1">
    <location>
        <begin position="1"/>
        <end position="19"/>
    </location>
</feature>
<comment type="caution">
    <text evidence="3">The sequence shown here is derived from an EMBL/GenBank/DDBJ whole genome shotgun (WGS) entry which is preliminary data.</text>
</comment>
<feature type="compositionally biased region" description="Basic and acidic residues" evidence="1">
    <location>
        <begin position="132"/>
        <end position="143"/>
    </location>
</feature>
<evidence type="ECO:0000256" key="1">
    <source>
        <dbReference type="SAM" id="MobiDB-lite"/>
    </source>
</evidence>
<evidence type="ECO:0000313" key="3">
    <source>
        <dbReference type="EMBL" id="CAH9142467.1"/>
    </source>
</evidence>
<dbReference type="AlphaFoldDB" id="A0AAV0G3E0"/>
<feature type="region of interest" description="Disordered" evidence="1">
    <location>
        <begin position="116"/>
        <end position="152"/>
    </location>
</feature>
<sequence length="152" mass="17298">MECWRVSQSQSEFDQSPSQAKPFLETKGSKYFHQAVKQRRRRNKLKGILSENGTWITDMKQMGHVIVSSFGELFTSNRGRLEPGSLQGLAQVSGQQNFDLLRPITDKEVKKAVFAMHPDKAPGPDDLSSTETRNEKGETENGKREKRNFLKI</sequence>